<accession>A0A068VB51</accession>
<dbReference type="InParanoid" id="A0A068VB51"/>
<dbReference type="STRING" id="49390.A0A068VB51"/>
<evidence type="ECO:0000313" key="3">
    <source>
        <dbReference type="Proteomes" id="UP000295252"/>
    </source>
</evidence>
<name>A0A068VB51_COFCA</name>
<reference evidence="3" key="1">
    <citation type="journal article" date="2014" name="Science">
        <title>The coffee genome provides insight into the convergent evolution of caffeine biosynthesis.</title>
        <authorList>
            <person name="Denoeud F."/>
            <person name="Carretero-Paulet L."/>
            <person name="Dereeper A."/>
            <person name="Droc G."/>
            <person name="Guyot R."/>
            <person name="Pietrella M."/>
            <person name="Zheng C."/>
            <person name="Alberti A."/>
            <person name="Anthony F."/>
            <person name="Aprea G."/>
            <person name="Aury J.M."/>
            <person name="Bento P."/>
            <person name="Bernard M."/>
            <person name="Bocs S."/>
            <person name="Campa C."/>
            <person name="Cenci A."/>
            <person name="Combes M.C."/>
            <person name="Crouzillat D."/>
            <person name="Da Silva C."/>
            <person name="Daddiego L."/>
            <person name="De Bellis F."/>
            <person name="Dussert S."/>
            <person name="Garsmeur O."/>
            <person name="Gayraud T."/>
            <person name="Guignon V."/>
            <person name="Jahn K."/>
            <person name="Jamilloux V."/>
            <person name="Joet T."/>
            <person name="Labadie K."/>
            <person name="Lan T."/>
            <person name="Leclercq J."/>
            <person name="Lepelley M."/>
            <person name="Leroy T."/>
            <person name="Li L.T."/>
            <person name="Librado P."/>
            <person name="Lopez L."/>
            <person name="Munoz A."/>
            <person name="Noel B."/>
            <person name="Pallavicini A."/>
            <person name="Perrotta G."/>
            <person name="Poncet V."/>
            <person name="Pot D."/>
            <person name="Priyono X."/>
            <person name="Rigoreau M."/>
            <person name="Rouard M."/>
            <person name="Rozas J."/>
            <person name="Tranchant-Dubreuil C."/>
            <person name="VanBuren R."/>
            <person name="Zhang Q."/>
            <person name="Andrade A.C."/>
            <person name="Argout X."/>
            <person name="Bertrand B."/>
            <person name="de Kochko A."/>
            <person name="Graziosi G."/>
            <person name="Henry R.J."/>
            <person name="Jayarama X."/>
            <person name="Ming R."/>
            <person name="Nagai C."/>
            <person name="Rounsley S."/>
            <person name="Sankoff D."/>
            <person name="Giuliano G."/>
            <person name="Albert V.A."/>
            <person name="Wincker P."/>
            <person name="Lashermes P."/>
        </authorList>
    </citation>
    <scope>NUCLEOTIDE SEQUENCE [LARGE SCALE GENOMIC DNA]</scope>
    <source>
        <strain evidence="3">cv. DH200-94</strain>
    </source>
</reference>
<evidence type="ECO:0000313" key="2">
    <source>
        <dbReference type="EMBL" id="CDP17779.1"/>
    </source>
</evidence>
<dbReference type="Proteomes" id="UP000295252">
    <property type="component" value="Chromosome IV"/>
</dbReference>
<feature type="region of interest" description="Disordered" evidence="1">
    <location>
        <begin position="14"/>
        <end position="49"/>
    </location>
</feature>
<gene>
    <name evidence="2" type="ORF">GSCOC_T00003898001</name>
</gene>
<protein>
    <submittedName>
        <fullName evidence="2">Uncharacterized protein</fullName>
    </submittedName>
</protein>
<feature type="compositionally biased region" description="Pro residues" evidence="1">
    <location>
        <begin position="90"/>
        <end position="104"/>
    </location>
</feature>
<dbReference type="Gramene" id="CDP17779">
    <property type="protein sequence ID" value="CDP17779"/>
    <property type="gene ID" value="GSCOC_T00003898001"/>
</dbReference>
<dbReference type="FunCoup" id="A0A068VB51">
    <property type="interactions" value="1712"/>
</dbReference>
<dbReference type="OrthoDB" id="1893723at2759"/>
<dbReference type="OMA" id="QQFVSHI"/>
<dbReference type="EMBL" id="HG739264">
    <property type="protein sequence ID" value="CDP17779.1"/>
    <property type="molecule type" value="Genomic_DNA"/>
</dbReference>
<feature type="compositionally biased region" description="Basic residues" evidence="1">
    <location>
        <begin position="117"/>
        <end position="127"/>
    </location>
</feature>
<proteinExistence type="predicted"/>
<dbReference type="PhylomeDB" id="A0A068VB51"/>
<dbReference type="PANTHER" id="PTHR37745">
    <property type="entry name" value="EXPRESSED PROTEIN"/>
    <property type="match status" value="1"/>
</dbReference>
<feature type="region of interest" description="Disordered" evidence="1">
    <location>
        <begin position="67"/>
        <end position="139"/>
    </location>
</feature>
<organism evidence="2 3">
    <name type="scientific">Coffea canephora</name>
    <name type="common">Robusta coffee</name>
    <dbReference type="NCBI Taxonomy" id="49390"/>
    <lineage>
        <taxon>Eukaryota</taxon>
        <taxon>Viridiplantae</taxon>
        <taxon>Streptophyta</taxon>
        <taxon>Embryophyta</taxon>
        <taxon>Tracheophyta</taxon>
        <taxon>Spermatophyta</taxon>
        <taxon>Magnoliopsida</taxon>
        <taxon>eudicotyledons</taxon>
        <taxon>Gunneridae</taxon>
        <taxon>Pentapetalae</taxon>
        <taxon>asterids</taxon>
        <taxon>lamiids</taxon>
        <taxon>Gentianales</taxon>
        <taxon>Rubiaceae</taxon>
        <taxon>Ixoroideae</taxon>
        <taxon>Gardenieae complex</taxon>
        <taxon>Bertiereae - Coffeeae clade</taxon>
        <taxon>Coffeeae</taxon>
        <taxon>Coffea</taxon>
    </lineage>
</organism>
<dbReference type="PANTHER" id="PTHR37745:SF1">
    <property type="entry name" value="EXPRESSED PROTEIN"/>
    <property type="match status" value="1"/>
</dbReference>
<evidence type="ECO:0000256" key="1">
    <source>
        <dbReference type="SAM" id="MobiDB-lite"/>
    </source>
</evidence>
<sequence>MNPSKVEDEIFNHHHHHSHLGPPHHIIVDHHHHHHGQSQPSVSVFDGEQPDDEAFHFEMGLFREDDEDDISQNSSDAEIPQIQPSLNPNLPTPPPPLSPNPNPNNPSGSNTNGVGKVNHHNHNHSRDHHAPPATYISPEPHISSQFYTFNKESHALMLQCLREGRPATPEEIRAATPVPVLSSWRSVWKDRNEDTAYLTAWKRIQDKLNIHVNPTNGNEFLCFKNNSNQFVSHVDQWQDIVMNFHCDADFKHLGLKETVDRIKQTWTVGAKFYGIPESYIRTCVSACPICSDESSGCAPRNKRRRFEYTESFEVPAKEVPARLQQLAAKHKVVLCIRQKYIRYKPFMAEVKDYACHRAGEPASSKKSRILKREPYASKRCGCGFRIRAIVPISNYNEKDKTFVYEEEGTAVFKLYAKHSGHEPGPLDGNARIMHRVVGHKGGVMMDQDAVYGMGEEAENETFGFLGKDDGDLQQAVFQQAQELRNEVGLLEAKIGKLPAELLSSVSRDLFDIVHKLRNVGDYGPKSLDLLSDKHDSDGVLVGENDLAEWTEHHHQRLYGDGKDVDLLDDDEDSFGRTLGDVVPWDPMRTDCRTEKDLLSETCKAEKWLNPGEFDEKSILDCGDSKLTKPLRHDETIDPDVGLALQVDNFYPENPKWFDSPCGLDSGADCGDGEFRPGGIV</sequence>
<dbReference type="AlphaFoldDB" id="A0A068VB51"/>
<keyword evidence="3" id="KW-1185">Reference proteome</keyword>